<keyword evidence="4" id="KW-1185">Reference proteome</keyword>
<dbReference type="GO" id="GO:0008270">
    <property type="term" value="F:zinc ion binding"/>
    <property type="evidence" value="ECO:0007669"/>
    <property type="project" value="InterPro"/>
</dbReference>
<dbReference type="CDD" id="cd12148">
    <property type="entry name" value="fungal_TF_MHR"/>
    <property type="match status" value="1"/>
</dbReference>
<name>A0A439CQY4_9PEZI</name>
<dbReference type="GO" id="GO:0006351">
    <property type="term" value="P:DNA-templated transcription"/>
    <property type="evidence" value="ECO:0007669"/>
    <property type="project" value="InterPro"/>
</dbReference>
<reference evidence="3 4" key="1">
    <citation type="submission" date="2018-12" db="EMBL/GenBank/DDBJ databases">
        <title>Draft genome sequence of Xylaria grammica IHI A82.</title>
        <authorList>
            <person name="Buettner E."/>
            <person name="Kellner H."/>
        </authorList>
    </citation>
    <scope>NUCLEOTIDE SEQUENCE [LARGE SCALE GENOMIC DNA]</scope>
    <source>
        <strain evidence="3 4">IHI A82</strain>
    </source>
</reference>
<comment type="caution">
    <text evidence="3">The sequence shown here is derived from an EMBL/GenBank/DDBJ whole genome shotgun (WGS) entry which is preliminary data.</text>
</comment>
<protein>
    <recommendedName>
        <fullName evidence="2">Xylanolytic transcriptional activator regulatory domain-containing protein</fullName>
    </recommendedName>
</protein>
<evidence type="ECO:0000313" key="3">
    <source>
        <dbReference type="EMBL" id="RWA04574.1"/>
    </source>
</evidence>
<organism evidence="3 4">
    <name type="scientific">Xylaria grammica</name>
    <dbReference type="NCBI Taxonomy" id="363999"/>
    <lineage>
        <taxon>Eukaryota</taxon>
        <taxon>Fungi</taxon>
        <taxon>Dikarya</taxon>
        <taxon>Ascomycota</taxon>
        <taxon>Pezizomycotina</taxon>
        <taxon>Sordariomycetes</taxon>
        <taxon>Xylariomycetidae</taxon>
        <taxon>Xylariales</taxon>
        <taxon>Xylariaceae</taxon>
        <taxon>Xylaria</taxon>
    </lineage>
</organism>
<dbReference type="PANTHER" id="PTHR46910">
    <property type="entry name" value="TRANSCRIPTION FACTOR PDR1"/>
    <property type="match status" value="1"/>
</dbReference>
<dbReference type="InterPro" id="IPR050987">
    <property type="entry name" value="AtrR-like"/>
</dbReference>
<dbReference type="PANTHER" id="PTHR46910:SF25">
    <property type="entry name" value="ABC-TRANSPORTER-REGULATING TRANSCRIPTION FACTOR"/>
    <property type="match status" value="1"/>
</dbReference>
<dbReference type="Pfam" id="PF04082">
    <property type="entry name" value="Fungal_trans"/>
    <property type="match status" value="1"/>
</dbReference>
<evidence type="ECO:0000313" key="4">
    <source>
        <dbReference type="Proteomes" id="UP000286045"/>
    </source>
</evidence>
<gene>
    <name evidence="3" type="ORF">EKO27_g10530</name>
</gene>
<dbReference type="EMBL" id="RYZI01000546">
    <property type="protein sequence ID" value="RWA04574.1"/>
    <property type="molecule type" value="Genomic_DNA"/>
</dbReference>
<dbReference type="GO" id="GO:0003700">
    <property type="term" value="F:DNA-binding transcription factor activity"/>
    <property type="evidence" value="ECO:0007669"/>
    <property type="project" value="InterPro"/>
</dbReference>
<feature type="domain" description="Xylanolytic transcriptional activator regulatory" evidence="2">
    <location>
        <begin position="12"/>
        <end position="84"/>
    </location>
</feature>
<keyword evidence="1" id="KW-0539">Nucleus</keyword>
<evidence type="ECO:0000256" key="1">
    <source>
        <dbReference type="ARBA" id="ARBA00023242"/>
    </source>
</evidence>
<evidence type="ECO:0000259" key="2">
    <source>
        <dbReference type="SMART" id="SM00906"/>
    </source>
</evidence>
<proteinExistence type="predicted"/>
<dbReference type="SMART" id="SM00906">
    <property type="entry name" value="Fungal_trans"/>
    <property type="match status" value="1"/>
</dbReference>
<dbReference type="AlphaFoldDB" id="A0A439CQY4"/>
<dbReference type="Proteomes" id="UP000286045">
    <property type="component" value="Unassembled WGS sequence"/>
</dbReference>
<dbReference type="InterPro" id="IPR007219">
    <property type="entry name" value="XnlR_reg_dom"/>
</dbReference>
<dbReference type="GO" id="GO:0003677">
    <property type="term" value="F:DNA binding"/>
    <property type="evidence" value="ECO:0007669"/>
    <property type="project" value="InterPro"/>
</dbReference>
<accession>A0A439CQY4</accession>
<dbReference type="STRING" id="363999.A0A439CQY4"/>
<sequence>MLFRTANEPTPAVVFIATAIRLAHKLGLHRRSSDLHDPTLCLQRHRVFWIAYTLDRSISSQTRISPVQLDSDIDLDLPPLTPLCDDLGGFVVTDNKHPTFSFLRASVQMARIQGLVHKYVYSASAQTPNSIQEANNIAFIHRELDAWTAQIPPDFHPAVLRQSADIALSRHFCILYSARLSCRAIISYGSIHDSFHYSNWVGGLRDYGERVAAGQVVSRIADQQGWTALVDESRDYLSLFMTFQSRDAIFTM</sequence>